<dbReference type="AlphaFoldDB" id="A0A928HEL5"/>
<evidence type="ECO:0000313" key="7">
    <source>
        <dbReference type="Proteomes" id="UP000725649"/>
    </source>
</evidence>
<evidence type="ECO:0000256" key="3">
    <source>
        <dbReference type="HAMAP-Rule" id="MF_00272"/>
    </source>
</evidence>
<dbReference type="CDD" id="cd06848">
    <property type="entry name" value="GCS_H"/>
    <property type="match status" value="1"/>
</dbReference>
<dbReference type="PROSITE" id="PS00189">
    <property type="entry name" value="LIPOYL"/>
    <property type="match status" value="1"/>
</dbReference>
<dbReference type="NCBIfam" id="TIGR00527">
    <property type="entry name" value="gcvH"/>
    <property type="match status" value="1"/>
</dbReference>
<keyword evidence="2 3" id="KW-0450">Lipoyl</keyword>
<accession>A0A928HEL5</accession>
<dbReference type="Pfam" id="PF01597">
    <property type="entry name" value="GCV_H"/>
    <property type="match status" value="1"/>
</dbReference>
<feature type="domain" description="Lipoyl-binding" evidence="5">
    <location>
        <begin position="22"/>
        <end position="104"/>
    </location>
</feature>
<dbReference type="NCBIfam" id="NF002270">
    <property type="entry name" value="PRK01202.1"/>
    <property type="match status" value="1"/>
</dbReference>
<evidence type="ECO:0000256" key="2">
    <source>
        <dbReference type="ARBA" id="ARBA00022823"/>
    </source>
</evidence>
<dbReference type="InterPro" id="IPR000089">
    <property type="entry name" value="Biotin_lipoyl"/>
</dbReference>
<evidence type="ECO:0000259" key="5">
    <source>
        <dbReference type="PROSITE" id="PS50968"/>
    </source>
</evidence>
<dbReference type="Proteomes" id="UP000725649">
    <property type="component" value="Unassembled WGS sequence"/>
</dbReference>
<comment type="function">
    <text evidence="3">The glycine cleavage system catalyzes the degradation of glycine. The H protein shuttles the methylamine group of glycine from the P protein to the T protein.</text>
</comment>
<feature type="modified residue" description="N6-lipoyllysine" evidence="3 4">
    <location>
        <position position="63"/>
    </location>
</feature>
<organism evidence="6 7">
    <name type="scientific">Candidatus Avelusimicrobium gallicola</name>
    <dbReference type="NCBI Taxonomy" id="2562704"/>
    <lineage>
        <taxon>Bacteria</taxon>
        <taxon>Pseudomonadati</taxon>
        <taxon>Elusimicrobiota</taxon>
        <taxon>Elusimicrobia</taxon>
        <taxon>Elusimicrobiales</taxon>
        <taxon>Elusimicrobiaceae</taxon>
        <taxon>Candidatus Avelusimicrobium</taxon>
    </lineage>
</organism>
<dbReference type="GO" id="GO:0005960">
    <property type="term" value="C:glycine cleavage complex"/>
    <property type="evidence" value="ECO:0007669"/>
    <property type="project" value="InterPro"/>
</dbReference>
<evidence type="ECO:0000256" key="4">
    <source>
        <dbReference type="PIRSR" id="PIRSR617453-50"/>
    </source>
</evidence>
<dbReference type="GO" id="GO:0019464">
    <property type="term" value="P:glycine decarboxylation via glycine cleavage system"/>
    <property type="evidence" value="ECO:0007669"/>
    <property type="project" value="UniProtKB-UniRule"/>
</dbReference>
<dbReference type="PANTHER" id="PTHR11715:SF3">
    <property type="entry name" value="GLYCINE CLEAVAGE SYSTEM H PROTEIN-RELATED"/>
    <property type="match status" value="1"/>
</dbReference>
<comment type="similarity">
    <text evidence="1 3">Belongs to the GcvH family.</text>
</comment>
<protein>
    <recommendedName>
        <fullName evidence="3">Glycine cleavage system H protein</fullName>
    </recommendedName>
</protein>
<dbReference type="InterPro" id="IPR017453">
    <property type="entry name" value="GCV_H_sub"/>
</dbReference>
<comment type="subunit">
    <text evidence="3">The glycine cleavage system is composed of four proteins: P, T, L and H.</text>
</comment>
<dbReference type="InterPro" id="IPR011053">
    <property type="entry name" value="Single_hybrid_motif"/>
</dbReference>
<dbReference type="InterPro" id="IPR033753">
    <property type="entry name" value="GCV_H/Fam206"/>
</dbReference>
<evidence type="ECO:0000313" key="6">
    <source>
        <dbReference type="EMBL" id="MBE6420808.1"/>
    </source>
</evidence>
<gene>
    <name evidence="3 6" type="primary">gcvH</name>
    <name evidence="6" type="ORF">E7027_01485</name>
</gene>
<dbReference type="InterPro" id="IPR002930">
    <property type="entry name" value="GCV_H"/>
</dbReference>
<reference evidence="6" key="1">
    <citation type="submission" date="2019-04" db="EMBL/GenBank/DDBJ databases">
        <title>Evolution of Biomass-Degrading Anaerobic Consortia Revealed by Metagenomics.</title>
        <authorList>
            <person name="Peng X."/>
        </authorList>
    </citation>
    <scope>NUCLEOTIDE SEQUENCE</scope>
    <source>
        <strain evidence="6">SIG66</strain>
    </source>
</reference>
<dbReference type="InterPro" id="IPR003016">
    <property type="entry name" value="2-oxoA_DH_lipoyl-BS"/>
</dbReference>
<dbReference type="Gene3D" id="2.40.50.100">
    <property type="match status" value="1"/>
</dbReference>
<dbReference type="SUPFAM" id="SSF51230">
    <property type="entry name" value="Single hybrid motif"/>
    <property type="match status" value="1"/>
</dbReference>
<dbReference type="EMBL" id="SUVG01000002">
    <property type="protein sequence ID" value="MBE6420808.1"/>
    <property type="molecule type" value="Genomic_DNA"/>
</dbReference>
<dbReference type="PANTHER" id="PTHR11715">
    <property type="entry name" value="GLYCINE CLEAVAGE SYSTEM H PROTEIN"/>
    <property type="match status" value="1"/>
</dbReference>
<comment type="cofactor">
    <cofactor evidence="3">
        <name>(R)-lipoate</name>
        <dbReference type="ChEBI" id="CHEBI:83088"/>
    </cofactor>
    <text evidence="3">Binds 1 lipoyl cofactor covalently.</text>
</comment>
<dbReference type="GO" id="GO:0009249">
    <property type="term" value="P:protein lipoylation"/>
    <property type="evidence" value="ECO:0007669"/>
    <property type="project" value="TreeGrafter"/>
</dbReference>
<proteinExistence type="inferred from homology"/>
<dbReference type="PROSITE" id="PS50968">
    <property type="entry name" value="BIOTINYL_LIPOYL"/>
    <property type="match status" value="1"/>
</dbReference>
<evidence type="ECO:0000256" key="1">
    <source>
        <dbReference type="ARBA" id="ARBA00009249"/>
    </source>
</evidence>
<sequence>MYTEENCRFLKTHEWAHVEGEIATVGISNHAQEEISDIVFVELPKVGATVTAGQNCCVIESVKSASEIYAPVSGEIVEVNEALNGDPALVNREPHAGGWLFKIKMTTPAEYENLLDCAAYKATIQK</sequence>
<dbReference type="GO" id="GO:0005829">
    <property type="term" value="C:cytosol"/>
    <property type="evidence" value="ECO:0007669"/>
    <property type="project" value="TreeGrafter"/>
</dbReference>
<comment type="caution">
    <text evidence="6">The sequence shown here is derived from an EMBL/GenBank/DDBJ whole genome shotgun (WGS) entry which is preliminary data.</text>
</comment>
<dbReference type="HAMAP" id="MF_00272">
    <property type="entry name" value="GcvH"/>
    <property type="match status" value="1"/>
</dbReference>
<name>A0A928HEL5_9BACT</name>